<keyword evidence="2 4" id="KW-0238">DNA-binding</keyword>
<evidence type="ECO:0000256" key="2">
    <source>
        <dbReference type="ARBA" id="ARBA00023125"/>
    </source>
</evidence>
<dbReference type="Pfam" id="PF16925">
    <property type="entry name" value="TetR_C_13"/>
    <property type="match status" value="1"/>
</dbReference>
<evidence type="ECO:0000256" key="1">
    <source>
        <dbReference type="ARBA" id="ARBA00023015"/>
    </source>
</evidence>
<sequence>MKKSQITRLTILNKAFDLIYSNGYRASSIDEIIGTTKVTKGAFYYHFKNKEEMGIAIIDEILKPRLSNKFVELLENKNSPAESIYSLIRYLLMEDDLLKVELGCPASNLIQEMTPWNNSFSIALNNLVNQWLHLLIATLEKGQKNETINKGVDANSVANFILSGYWGARNLGKLEKSDKPYKAYLKELKMYLKALE</sequence>
<dbReference type="PRINTS" id="PR00455">
    <property type="entry name" value="HTHTETR"/>
</dbReference>
<keyword evidence="7" id="KW-1185">Reference proteome</keyword>
<evidence type="ECO:0000313" key="6">
    <source>
        <dbReference type="EMBL" id="MBI6118624.1"/>
    </source>
</evidence>
<proteinExistence type="predicted"/>
<reference evidence="6 7" key="1">
    <citation type="submission" date="2020-12" db="EMBL/GenBank/DDBJ databases">
        <title>Salegentibacter orientalis sp. nov., isolated from costal sediment.</title>
        <authorList>
            <person name="Lian F.-B."/>
        </authorList>
    </citation>
    <scope>NUCLEOTIDE SEQUENCE [LARGE SCALE GENOMIC DNA]</scope>
    <source>
        <strain evidence="6 7">F60176</strain>
    </source>
</reference>
<dbReference type="InterPro" id="IPR036271">
    <property type="entry name" value="Tet_transcr_reg_TetR-rel_C_sf"/>
</dbReference>
<dbReference type="EMBL" id="JAEHNY010000001">
    <property type="protein sequence ID" value="MBI6118624.1"/>
    <property type="molecule type" value="Genomic_DNA"/>
</dbReference>
<dbReference type="Pfam" id="PF00440">
    <property type="entry name" value="TetR_N"/>
    <property type="match status" value="1"/>
</dbReference>
<dbReference type="RefSeq" id="WP_198637563.1">
    <property type="nucleotide sequence ID" value="NZ_JAEHNY010000001.1"/>
</dbReference>
<evidence type="ECO:0000256" key="3">
    <source>
        <dbReference type="ARBA" id="ARBA00023163"/>
    </source>
</evidence>
<dbReference type="InterPro" id="IPR001647">
    <property type="entry name" value="HTH_TetR"/>
</dbReference>
<evidence type="ECO:0000259" key="5">
    <source>
        <dbReference type="PROSITE" id="PS50977"/>
    </source>
</evidence>
<accession>A0ABS0TC52</accession>
<dbReference type="Gene3D" id="1.10.357.10">
    <property type="entry name" value="Tetracycline Repressor, domain 2"/>
    <property type="match status" value="1"/>
</dbReference>
<dbReference type="InterPro" id="IPR023772">
    <property type="entry name" value="DNA-bd_HTH_TetR-type_CS"/>
</dbReference>
<dbReference type="PROSITE" id="PS01081">
    <property type="entry name" value="HTH_TETR_1"/>
    <property type="match status" value="1"/>
</dbReference>
<dbReference type="PANTHER" id="PTHR47506">
    <property type="entry name" value="TRANSCRIPTIONAL REGULATORY PROTEIN"/>
    <property type="match status" value="1"/>
</dbReference>
<organism evidence="6 7">
    <name type="scientific">Salegentibacter maritimus</name>
    <dbReference type="NCBI Taxonomy" id="2794347"/>
    <lineage>
        <taxon>Bacteria</taxon>
        <taxon>Pseudomonadati</taxon>
        <taxon>Bacteroidota</taxon>
        <taxon>Flavobacteriia</taxon>
        <taxon>Flavobacteriales</taxon>
        <taxon>Flavobacteriaceae</taxon>
        <taxon>Salegentibacter</taxon>
    </lineage>
</organism>
<dbReference type="Proteomes" id="UP000635665">
    <property type="component" value="Unassembled WGS sequence"/>
</dbReference>
<dbReference type="PROSITE" id="PS50977">
    <property type="entry name" value="HTH_TETR_2"/>
    <property type="match status" value="1"/>
</dbReference>
<dbReference type="InterPro" id="IPR011075">
    <property type="entry name" value="TetR_C"/>
</dbReference>
<name>A0ABS0TC52_9FLAO</name>
<dbReference type="SUPFAM" id="SSF48498">
    <property type="entry name" value="Tetracyclin repressor-like, C-terminal domain"/>
    <property type="match status" value="1"/>
</dbReference>
<comment type="caution">
    <text evidence="6">The sequence shown here is derived from an EMBL/GenBank/DDBJ whole genome shotgun (WGS) entry which is preliminary data.</text>
</comment>
<evidence type="ECO:0000313" key="7">
    <source>
        <dbReference type="Proteomes" id="UP000635665"/>
    </source>
</evidence>
<evidence type="ECO:0000256" key="4">
    <source>
        <dbReference type="PROSITE-ProRule" id="PRU00335"/>
    </source>
</evidence>
<keyword evidence="3" id="KW-0804">Transcription</keyword>
<keyword evidence="1" id="KW-0805">Transcription regulation</keyword>
<dbReference type="InterPro" id="IPR009057">
    <property type="entry name" value="Homeodomain-like_sf"/>
</dbReference>
<protein>
    <submittedName>
        <fullName evidence="6">TetR/AcrR family transcriptional regulator</fullName>
    </submittedName>
</protein>
<dbReference type="PANTHER" id="PTHR47506:SF6">
    <property type="entry name" value="HTH-TYPE TRANSCRIPTIONAL REPRESSOR NEMR"/>
    <property type="match status" value="1"/>
</dbReference>
<dbReference type="SUPFAM" id="SSF46689">
    <property type="entry name" value="Homeodomain-like"/>
    <property type="match status" value="1"/>
</dbReference>
<gene>
    <name evidence="6" type="ORF">I6U50_01165</name>
</gene>
<feature type="DNA-binding region" description="H-T-H motif" evidence="4">
    <location>
        <begin position="28"/>
        <end position="47"/>
    </location>
</feature>
<feature type="domain" description="HTH tetR-type" evidence="5">
    <location>
        <begin position="5"/>
        <end position="65"/>
    </location>
</feature>